<dbReference type="AlphaFoldDB" id="A0A2U3DNV4"/>
<evidence type="ECO:0000313" key="2">
    <source>
        <dbReference type="EMBL" id="PWI63925.1"/>
    </source>
</evidence>
<feature type="region of interest" description="Disordered" evidence="1">
    <location>
        <begin position="120"/>
        <end position="154"/>
    </location>
</feature>
<accession>A0A2U3DNV4</accession>
<evidence type="ECO:0000313" key="3">
    <source>
        <dbReference type="Proteomes" id="UP000245956"/>
    </source>
</evidence>
<feature type="region of interest" description="Disordered" evidence="1">
    <location>
        <begin position="1"/>
        <end position="31"/>
    </location>
</feature>
<name>A0A2U3DNV4_PURLI</name>
<evidence type="ECO:0000256" key="1">
    <source>
        <dbReference type="SAM" id="MobiDB-lite"/>
    </source>
</evidence>
<protein>
    <submittedName>
        <fullName evidence="2">Uncharacterized protein</fullName>
    </submittedName>
</protein>
<feature type="compositionally biased region" description="Basic residues" evidence="1">
    <location>
        <begin position="1"/>
        <end position="13"/>
    </location>
</feature>
<sequence length="376" mass="40900">MPKGNSRRTRRLASSHVGQGNLGGAGHDPLMDLGQGPRLTVGPLLACGMPSPLPKRRKIDNGDSAPHGTVSMISRARRSRDGKAELGWCASFPIFGNVGDIASAEETGQQEKIIAHLLEKQPPTRGLNERDRELVFPDRDGSDTPDDKRAMRREPVTRAGSGVCLAAVNADVREIRCAPNACSSGCNLFVIGHHAYAVGPSPCALISSHGRTWLHFRSGAPSSLGGEAGAIDRNRFDALSELYCLFTSQLELVVHSAANSLGVSNASFSSSETLAVKEACEIGLLLLEGIRLKFWPEHDPQFRETSYAEAARVIRIMVSPQNYYGVITPHGHGDVIRVVSSCREQFSALLNCLEEREWELSIDDFKTGRKSAKWDY</sequence>
<proteinExistence type="predicted"/>
<feature type="compositionally biased region" description="Basic and acidic residues" evidence="1">
    <location>
        <begin position="127"/>
        <end position="154"/>
    </location>
</feature>
<organism evidence="2 3">
    <name type="scientific">Purpureocillium lilacinum</name>
    <name type="common">Paecilomyces lilacinus</name>
    <dbReference type="NCBI Taxonomy" id="33203"/>
    <lineage>
        <taxon>Eukaryota</taxon>
        <taxon>Fungi</taxon>
        <taxon>Dikarya</taxon>
        <taxon>Ascomycota</taxon>
        <taxon>Pezizomycotina</taxon>
        <taxon>Sordariomycetes</taxon>
        <taxon>Hypocreomycetidae</taxon>
        <taxon>Hypocreales</taxon>
        <taxon>Ophiocordycipitaceae</taxon>
        <taxon>Purpureocillium</taxon>
    </lineage>
</organism>
<comment type="caution">
    <text evidence="2">The sequence shown here is derived from an EMBL/GenBank/DDBJ whole genome shotgun (WGS) entry which is preliminary data.</text>
</comment>
<gene>
    <name evidence="2" type="ORF">PCL_03004</name>
</gene>
<dbReference type="EMBL" id="LCWV01000189">
    <property type="protein sequence ID" value="PWI63925.1"/>
    <property type="molecule type" value="Genomic_DNA"/>
</dbReference>
<reference evidence="2 3" key="1">
    <citation type="journal article" date="2016" name="Front. Microbiol.">
        <title>Genome and transcriptome sequences reveal the specific parasitism of the nematophagous Purpureocillium lilacinum 36-1.</title>
        <authorList>
            <person name="Xie J."/>
            <person name="Li S."/>
            <person name="Mo C."/>
            <person name="Xiao X."/>
            <person name="Peng D."/>
            <person name="Wang G."/>
            <person name="Xiao Y."/>
        </authorList>
    </citation>
    <scope>NUCLEOTIDE SEQUENCE [LARGE SCALE GENOMIC DNA]</scope>
    <source>
        <strain evidence="2 3">36-1</strain>
    </source>
</reference>
<dbReference type="Proteomes" id="UP000245956">
    <property type="component" value="Unassembled WGS sequence"/>
</dbReference>